<sequence>MFIKKKRITIDVFDEAKIHSGDVVSVKHAISFSTDPETNEPYGVYDIDGYSANVELVYSDHIQIYISGIGGFTIYIDDVVDGWWVIEPVK</sequence>
<evidence type="ECO:0000313" key="1">
    <source>
        <dbReference type="EMBL" id="MPM06339.1"/>
    </source>
</evidence>
<dbReference type="AlphaFoldDB" id="A0A644WRL2"/>
<accession>A0A644WRL2</accession>
<protein>
    <submittedName>
        <fullName evidence="1">Uncharacterized protein</fullName>
    </submittedName>
</protein>
<reference evidence="1" key="1">
    <citation type="submission" date="2019-08" db="EMBL/GenBank/DDBJ databases">
        <authorList>
            <person name="Kucharzyk K."/>
            <person name="Murdoch R.W."/>
            <person name="Higgins S."/>
            <person name="Loffler F."/>
        </authorList>
    </citation>
    <scope>NUCLEOTIDE SEQUENCE</scope>
</reference>
<organism evidence="1">
    <name type="scientific">bioreactor metagenome</name>
    <dbReference type="NCBI Taxonomy" id="1076179"/>
    <lineage>
        <taxon>unclassified sequences</taxon>
        <taxon>metagenomes</taxon>
        <taxon>ecological metagenomes</taxon>
    </lineage>
</organism>
<name>A0A644WRL2_9ZZZZ</name>
<comment type="caution">
    <text evidence="1">The sequence shown here is derived from an EMBL/GenBank/DDBJ whole genome shotgun (WGS) entry which is preliminary data.</text>
</comment>
<dbReference type="EMBL" id="VSSQ01001219">
    <property type="protein sequence ID" value="MPM06339.1"/>
    <property type="molecule type" value="Genomic_DNA"/>
</dbReference>
<proteinExistence type="predicted"/>
<gene>
    <name evidence="1" type="ORF">SDC9_52638</name>
</gene>